<proteinExistence type="predicted"/>
<organism evidence="1 2">
    <name type="scientific">Russula earlei</name>
    <dbReference type="NCBI Taxonomy" id="71964"/>
    <lineage>
        <taxon>Eukaryota</taxon>
        <taxon>Fungi</taxon>
        <taxon>Dikarya</taxon>
        <taxon>Basidiomycota</taxon>
        <taxon>Agaricomycotina</taxon>
        <taxon>Agaricomycetes</taxon>
        <taxon>Russulales</taxon>
        <taxon>Russulaceae</taxon>
        <taxon>Russula</taxon>
    </lineage>
</organism>
<gene>
    <name evidence="1" type="ORF">F5148DRAFT_1367102</name>
</gene>
<accession>A0ACC0UD48</accession>
<protein>
    <submittedName>
        <fullName evidence="1">Amino acid transporter</fullName>
    </submittedName>
</protein>
<reference evidence="1" key="1">
    <citation type="submission" date="2021-03" db="EMBL/GenBank/DDBJ databases">
        <title>Evolutionary priming and transition to the ectomycorrhizal habit in an iconic lineage of mushroom-forming fungi: is preadaptation a requirement?</title>
        <authorList>
            <consortium name="DOE Joint Genome Institute"/>
            <person name="Looney B.P."/>
            <person name="Miyauchi S."/>
            <person name="Morin E."/>
            <person name="Drula E."/>
            <person name="Courty P.E."/>
            <person name="Chicoki N."/>
            <person name="Fauchery L."/>
            <person name="Kohler A."/>
            <person name="Kuo A."/>
            <person name="LaButti K."/>
            <person name="Pangilinan J."/>
            <person name="Lipzen A."/>
            <person name="Riley R."/>
            <person name="Andreopoulos W."/>
            <person name="He G."/>
            <person name="Johnson J."/>
            <person name="Barry K.W."/>
            <person name="Grigoriev I.V."/>
            <person name="Nagy L."/>
            <person name="Hibbett D."/>
            <person name="Henrissat B."/>
            <person name="Matheny P.B."/>
            <person name="Labbe J."/>
            <person name="Martin A.F."/>
        </authorList>
    </citation>
    <scope>NUCLEOTIDE SEQUENCE</scope>
    <source>
        <strain evidence="1">BPL698</strain>
    </source>
</reference>
<comment type="caution">
    <text evidence="1">The sequence shown here is derived from an EMBL/GenBank/DDBJ whole genome shotgun (WGS) entry which is preliminary data.</text>
</comment>
<evidence type="ECO:0000313" key="1">
    <source>
        <dbReference type="EMBL" id="KAI9509546.1"/>
    </source>
</evidence>
<dbReference type="Proteomes" id="UP001207468">
    <property type="component" value="Unassembled WGS sequence"/>
</dbReference>
<dbReference type="EMBL" id="JAGFNK010000061">
    <property type="protein sequence ID" value="KAI9509546.1"/>
    <property type="molecule type" value="Genomic_DNA"/>
</dbReference>
<sequence>MTCHNRSHPASVTVVSRPILSVNRMFPFVRHPGVGLSSRPADVTDHENEDPGITSEKTNAKLDSVSTSYIELGERTFEEATAGGMGRHLGVFSCTMLMYPPFPVFSGLFLTRLVSSIGRIIGTGIFSTPSSILKSVGSVGASLLLWVAGFLLSFCGLFVWLEFGSMFPRSGGEKVYLEAIYRRPRYLATVIFSANAIILGFSASNCIVFAQNILVSAGHSADRWVVRGIAIGVIGFTTLLHGFTPRLGVYVMNVLTLFKTFILVFIVVTGWAVLSGNTRVKNPHSNFHHAFAGSSTSSNDVCTSALSRCITCHLLTYIQYATAMFKIIFSYSGWQNVNYVLNDVKNPVRTLKIAGPLGLGITSALYILANISYFAASSKQDILSSGTTVASLFFKNVFGRQAQKALTVFVALSPQNVMTVTFSAARVNQELAKEGIPLPFGNRFWASNWPTKTAPLPGLIVHLIPSVIVIILPPPQVAYPFILDVAGYPEQILNLFIIVGLFYLRWSNPRLARPFKVWLPLAFFFLIADAFLLVAPFIRPANKVGDTPPLPYFLYPLIGIAVMFFGILYWAVWQLVLPYVFKFRLVPRKEVLEDGTVVTANDRDEGNDKEMRKPQRLVDPRVGALFRLKMKYESGSRGNEKHNDRTRARSLTCLGLRTRARVDAATHRITREETGGSDSFEA</sequence>
<evidence type="ECO:0000313" key="2">
    <source>
        <dbReference type="Proteomes" id="UP001207468"/>
    </source>
</evidence>
<keyword evidence="2" id="KW-1185">Reference proteome</keyword>
<name>A0ACC0UD48_9AGAM</name>